<evidence type="ECO:0000313" key="1">
    <source>
        <dbReference type="EMBL" id="KLJ10582.1"/>
    </source>
</evidence>
<dbReference type="EMBL" id="LDEV01001972">
    <property type="protein sequence ID" value="KLJ10582.1"/>
    <property type="molecule type" value="Genomic_DNA"/>
</dbReference>
<keyword evidence="2" id="KW-1185">Reference proteome</keyword>
<proteinExistence type="predicted"/>
<sequence length="145" mass="15913">MSFAFESHKAILLSPQAKINPSKKYGAKRYCYYRSQLPKSPYTNRIANAGANSSAPHQWASGTRTVGNLKCDVTGNMTSIDLKSVAKRRIIYEAISRAYRHGDRGLLILLHATTTDHIPTFTGRSQGSLFARIGLNPAASLSDPM</sequence>
<dbReference type="AlphaFoldDB" id="A0A0H1BHR4"/>
<accession>A0A0H1BHR4</accession>
<dbReference type="Proteomes" id="UP000053573">
    <property type="component" value="Unassembled WGS sequence"/>
</dbReference>
<name>A0A0H1BHR4_9EURO</name>
<evidence type="ECO:0000313" key="2">
    <source>
        <dbReference type="Proteomes" id="UP000053573"/>
    </source>
</evidence>
<comment type="caution">
    <text evidence="1">The sequence shown here is derived from an EMBL/GenBank/DDBJ whole genome shotgun (WGS) entry which is preliminary data.</text>
</comment>
<gene>
    <name evidence="1" type="ORF">EMPG_14032</name>
</gene>
<protein>
    <submittedName>
        <fullName evidence="1">Uncharacterized protein</fullName>
    </submittedName>
</protein>
<reference evidence="2" key="1">
    <citation type="journal article" date="2015" name="PLoS Genet.">
        <title>The dynamic genome and transcriptome of the human fungal pathogen Blastomyces and close relative Emmonsia.</title>
        <authorList>
            <person name="Munoz J.F."/>
            <person name="Gauthier G.M."/>
            <person name="Desjardins C.A."/>
            <person name="Gallo J.E."/>
            <person name="Holder J."/>
            <person name="Sullivan T.D."/>
            <person name="Marty A.J."/>
            <person name="Carmen J.C."/>
            <person name="Chen Z."/>
            <person name="Ding L."/>
            <person name="Gujja S."/>
            <person name="Magrini V."/>
            <person name="Misas E."/>
            <person name="Mitreva M."/>
            <person name="Priest M."/>
            <person name="Saif S."/>
            <person name="Whiston E.A."/>
            <person name="Young S."/>
            <person name="Zeng Q."/>
            <person name="Goldman W.E."/>
            <person name="Mardis E.R."/>
            <person name="Taylor J.W."/>
            <person name="McEwen J.G."/>
            <person name="Clay O.K."/>
            <person name="Klein B.S."/>
            <person name="Cuomo C.A."/>
        </authorList>
    </citation>
    <scope>NUCLEOTIDE SEQUENCE [LARGE SCALE GENOMIC DNA]</scope>
    <source>
        <strain evidence="2">UAMH 139</strain>
    </source>
</reference>
<organism evidence="1 2">
    <name type="scientific">Blastomyces silverae</name>
    <dbReference type="NCBI Taxonomy" id="2060906"/>
    <lineage>
        <taxon>Eukaryota</taxon>
        <taxon>Fungi</taxon>
        <taxon>Dikarya</taxon>
        <taxon>Ascomycota</taxon>
        <taxon>Pezizomycotina</taxon>
        <taxon>Eurotiomycetes</taxon>
        <taxon>Eurotiomycetidae</taxon>
        <taxon>Onygenales</taxon>
        <taxon>Ajellomycetaceae</taxon>
        <taxon>Blastomyces</taxon>
    </lineage>
</organism>